<keyword evidence="6" id="KW-0648">Protein biosynthesis</keyword>
<proteinExistence type="inferred from homology"/>
<dbReference type="InterPro" id="IPR004365">
    <property type="entry name" value="NA-bd_OB_tRNA"/>
</dbReference>
<evidence type="ECO:0000256" key="2">
    <source>
        <dbReference type="ARBA" id="ARBA00012816"/>
    </source>
</evidence>
<keyword evidence="4" id="KW-0547">Nucleotide-binding</keyword>
<dbReference type="InterPro" id="IPR012340">
    <property type="entry name" value="NA-bd_OB-fold"/>
</dbReference>
<evidence type="ECO:0000256" key="7">
    <source>
        <dbReference type="ARBA" id="ARBA00023146"/>
    </source>
</evidence>
<keyword evidence="5" id="KW-0067">ATP-binding</keyword>
<dbReference type="Pfam" id="PF00152">
    <property type="entry name" value="tRNA-synt_2"/>
    <property type="match status" value="1"/>
</dbReference>
<dbReference type="Gene3D" id="2.40.50.140">
    <property type="entry name" value="Nucleic acid-binding proteins"/>
    <property type="match status" value="1"/>
</dbReference>
<keyword evidence="3" id="KW-0436">Ligase</keyword>
<dbReference type="EMBL" id="JAWJWF010000002">
    <property type="protein sequence ID" value="KAK6637643.1"/>
    <property type="molecule type" value="Genomic_DNA"/>
</dbReference>
<evidence type="ECO:0000256" key="5">
    <source>
        <dbReference type="ARBA" id="ARBA00022840"/>
    </source>
</evidence>
<accession>A0ABR1B7L9</accession>
<evidence type="ECO:0000313" key="9">
    <source>
        <dbReference type="EMBL" id="KAK6637643.1"/>
    </source>
</evidence>
<keyword evidence="7" id="KW-0030">Aminoacyl-tRNA synthetase</keyword>
<evidence type="ECO:0000256" key="3">
    <source>
        <dbReference type="ARBA" id="ARBA00022598"/>
    </source>
</evidence>
<dbReference type="Pfam" id="PF01336">
    <property type="entry name" value="tRNA_anti-codon"/>
    <property type="match status" value="1"/>
</dbReference>
<comment type="similarity">
    <text evidence="1">Belongs to the class-II aminoacyl-tRNA synthetase family.</text>
</comment>
<dbReference type="InterPro" id="IPR004364">
    <property type="entry name" value="Aa-tRNA-synt_II"/>
</dbReference>
<dbReference type="InterPro" id="IPR006195">
    <property type="entry name" value="aa-tRNA-synth_II"/>
</dbReference>
<evidence type="ECO:0000256" key="6">
    <source>
        <dbReference type="ARBA" id="ARBA00022917"/>
    </source>
</evidence>
<dbReference type="PROSITE" id="PS50862">
    <property type="entry name" value="AA_TRNA_LIGASE_II"/>
    <property type="match status" value="1"/>
</dbReference>
<evidence type="ECO:0000259" key="8">
    <source>
        <dbReference type="PROSITE" id="PS50862"/>
    </source>
</evidence>
<evidence type="ECO:0000256" key="1">
    <source>
        <dbReference type="ARBA" id="ARBA00008226"/>
    </source>
</evidence>
<dbReference type="Proteomes" id="UP001359485">
    <property type="component" value="Unassembled WGS sequence"/>
</dbReference>
<dbReference type="PRINTS" id="PR01042">
    <property type="entry name" value="TRNASYNTHASP"/>
</dbReference>
<dbReference type="Gene3D" id="3.30.930.10">
    <property type="entry name" value="Bira Bifunctional Protein, Domain 2"/>
    <property type="match status" value="1"/>
</dbReference>
<dbReference type="SUPFAM" id="SSF50249">
    <property type="entry name" value="Nucleic acid-binding proteins"/>
    <property type="match status" value="1"/>
</dbReference>
<comment type="caution">
    <text evidence="9">The sequence shown here is derived from an EMBL/GenBank/DDBJ whole genome shotgun (WGS) entry which is preliminary data.</text>
</comment>
<dbReference type="PANTHER" id="PTHR22594">
    <property type="entry name" value="ASPARTYL/LYSYL-TRNA SYNTHETASE"/>
    <property type="match status" value="1"/>
</dbReference>
<sequence length="461" mass="53013">MSSIHHIMLTKPLGTHQTVKGWVKAVRRQKKNVFIDVSDGSCNTYLQIFMERESCPWPLQWGTSLEVTGEIKANSIGQLELLAHKINVIGNIDIKNEYPFTPKQKESYETYRQHLHLRPKIEFFTSMFRFRSAATHRIHQYFADHNFVAIHTPIITSNDCEGAGETFAVQANSKELLKEIKKDSVQKELNFFDCPAFLTVSGQLHLESAARACSRVYTFNPCFRAENSNSRLHLSEFYMIEAEESFVSDIKCVLERIEGCLKDVISFLVSNNLNEIEYILKHNETDDKQHLELLSNVINKPFTVMTFSEAKSFLSKNKDKLVKSDNYSPHYLSKEEELFIVSSNNNIPVFVVEWPKFGKPFYMKECPGNPDLVNGVDLLVPNVGELCGGSLREDNYDTLKKKLTEADLLEKLQWYADLRKFGDIPTGGFGMGFERFLQFLLNVGNIKDTIPFPRWTHRLQL</sequence>
<organism evidence="9 10">
    <name type="scientific">Polyplax serrata</name>
    <name type="common">Common mouse louse</name>
    <dbReference type="NCBI Taxonomy" id="468196"/>
    <lineage>
        <taxon>Eukaryota</taxon>
        <taxon>Metazoa</taxon>
        <taxon>Ecdysozoa</taxon>
        <taxon>Arthropoda</taxon>
        <taxon>Hexapoda</taxon>
        <taxon>Insecta</taxon>
        <taxon>Pterygota</taxon>
        <taxon>Neoptera</taxon>
        <taxon>Paraneoptera</taxon>
        <taxon>Psocodea</taxon>
        <taxon>Troctomorpha</taxon>
        <taxon>Phthiraptera</taxon>
        <taxon>Anoplura</taxon>
        <taxon>Polyplacidae</taxon>
        <taxon>Polyplax</taxon>
    </lineage>
</organism>
<gene>
    <name evidence="9" type="ORF">RUM44_008065</name>
</gene>
<dbReference type="NCBIfam" id="TIGR00457">
    <property type="entry name" value="asnS"/>
    <property type="match status" value="1"/>
</dbReference>
<name>A0ABR1B7L9_POLSC</name>
<reference evidence="9 10" key="1">
    <citation type="submission" date="2023-09" db="EMBL/GenBank/DDBJ databases">
        <title>Genomes of two closely related lineages of the louse Polyplax serrata with different host specificities.</title>
        <authorList>
            <person name="Martinu J."/>
            <person name="Tarabai H."/>
            <person name="Stefka J."/>
            <person name="Hypsa V."/>
        </authorList>
    </citation>
    <scope>NUCLEOTIDE SEQUENCE [LARGE SCALE GENOMIC DNA]</scope>
    <source>
        <strain evidence="9">98ZLc_SE</strain>
    </source>
</reference>
<feature type="domain" description="Aminoacyl-transfer RNA synthetases class-II family profile" evidence="8">
    <location>
        <begin position="138"/>
        <end position="451"/>
    </location>
</feature>
<evidence type="ECO:0000256" key="4">
    <source>
        <dbReference type="ARBA" id="ARBA00022741"/>
    </source>
</evidence>
<dbReference type="InterPro" id="IPR002312">
    <property type="entry name" value="Asp/Asn-tRNA-synth_IIb"/>
</dbReference>
<dbReference type="EC" id="6.1.1.22" evidence="2"/>
<dbReference type="InterPro" id="IPR045864">
    <property type="entry name" value="aa-tRNA-synth_II/BPL/LPL"/>
</dbReference>
<dbReference type="InterPro" id="IPR004522">
    <property type="entry name" value="Asn-tRNA-ligase"/>
</dbReference>
<dbReference type="PANTHER" id="PTHR22594:SF34">
    <property type="entry name" value="ASPARAGINE--TRNA LIGASE, MITOCHONDRIAL-RELATED"/>
    <property type="match status" value="1"/>
</dbReference>
<dbReference type="SUPFAM" id="SSF55681">
    <property type="entry name" value="Class II aaRS and biotin synthetases"/>
    <property type="match status" value="1"/>
</dbReference>
<keyword evidence="10" id="KW-1185">Reference proteome</keyword>
<evidence type="ECO:0000313" key="10">
    <source>
        <dbReference type="Proteomes" id="UP001359485"/>
    </source>
</evidence>
<dbReference type="CDD" id="cd04318">
    <property type="entry name" value="EcAsnRS_like_N"/>
    <property type="match status" value="1"/>
</dbReference>
<protein>
    <recommendedName>
        <fullName evidence="2">asparagine--tRNA ligase</fullName>
        <ecNumber evidence="2">6.1.1.22</ecNumber>
    </recommendedName>
</protein>